<name>A0A084JV25_NONUL</name>
<keyword evidence="5" id="KW-1185">Reference proteome</keyword>
<feature type="chain" id="PRO_5001777630" evidence="1">
    <location>
        <begin position="18"/>
        <end position="263"/>
    </location>
</feature>
<dbReference type="EMBL" id="JPJI01000032">
    <property type="protein sequence ID" value="KEZ92809.1"/>
    <property type="molecule type" value="Genomic_DNA"/>
</dbReference>
<dbReference type="AlphaFoldDB" id="A0A084JV25"/>
<evidence type="ECO:0000313" key="2">
    <source>
        <dbReference type="EMBL" id="KEZ92809.1"/>
    </source>
</evidence>
<evidence type="ECO:0000256" key="1">
    <source>
        <dbReference type="SAM" id="SignalP"/>
    </source>
</evidence>
<dbReference type="Proteomes" id="UP000028531">
    <property type="component" value="Unassembled WGS sequence"/>
</dbReference>
<feature type="signal peptide" evidence="1">
    <location>
        <begin position="1"/>
        <end position="17"/>
    </location>
</feature>
<reference evidence="2 4" key="1">
    <citation type="submission" date="2014-07" db="EMBL/GenBank/DDBJ databases">
        <title>Draft genome sequence of Nonlabens ulvanivorans, an ulvan degrading bacterium.</title>
        <authorList>
            <person name="Kopel M."/>
            <person name="Helbert W."/>
            <person name="Henrissat B."/>
            <person name="Doniger T."/>
            <person name="Banin E."/>
        </authorList>
    </citation>
    <scope>NUCLEOTIDE SEQUENCE [LARGE SCALE GENOMIC DNA]</scope>
    <source>
        <strain evidence="2 4">PLR</strain>
    </source>
</reference>
<sequence>MKWTLLLFLISSYNLIAQISTDNSISLSCDSFYGVDDFESIYYSTDNVLYKKSESKRLEFFDIQLGDITSVDIINPLKILVFYRDTQTLVFLDNRLNEQQRLNFNTLKPQRFIEHVRLAGERRLWLYNLDLSRLELYDYTNHKLVNSTTPVKEPVIEMQSDYNFCHLITEKGIITYNTYASETSRIIEELKLPVAFDFEQLGFQTDSGWKWYQFDKEFRFRESEITTSFSQEYSPESLYLKGGKLYLYHQKRLHVQTINLKKP</sequence>
<keyword evidence="1" id="KW-0732">Signal</keyword>
<organism evidence="2 4">
    <name type="scientific">Nonlabens ulvanivorans</name>
    <name type="common">Persicivirga ulvanivorans</name>
    <dbReference type="NCBI Taxonomy" id="906888"/>
    <lineage>
        <taxon>Bacteria</taxon>
        <taxon>Pseudomonadati</taxon>
        <taxon>Bacteroidota</taxon>
        <taxon>Flavobacteriia</taxon>
        <taxon>Flavobacteriales</taxon>
        <taxon>Flavobacteriaceae</taxon>
        <taxon>Nonlabens</taxon>
    </lineage>
</organism>
<evidence type="ECO:0000313" key="5">
    <source>
        <dbReference type="Proteomes" id="UP000239997"/>
    </source>
</evidence>
<comment type="caution">
    <text evidence="2">The sequence shown here is derived from an EMBL/GenBank/DDBJ whole genome shotgun (WGS) entry which is preliminary data.</text>
</comment>
<protein>
    <submittedName>
        <fullName evidence="2">Uncharacterized protein</fullName>
    </submittedName>
</protein>
<evidence type="ECO:0000313" key="3">
    <source>
        <dbReference type="EMBL" id="PRX15661.1"/>
    </source>
</evidence>
<proteinExistence type="predicted"/>
<reference evidence="3 5" key="2">
    <citation type="submission" date="2018-03" db="EMBL/GenBank/DDBJ databases">
        <title>Genomic Encyclopedia of Archaeal and Bacterial Type Strains, Phase II (KMG-II): from individual species to whole genera.</title>
        <authorList>
            <person name="Goeker M."/>
        </authorList>
    </citation>
    <scope>NUCLEOTIDE SEQUENCE [LARGE SCALE GENOMIC DNA]</scope>
    <source>
        <strain evidence="3 5">DSM 22727</strain>
    </source>
</reference>
<gene>
    <name evidence="2" type="ORF">IL45_11785</name>
    <name evidence="3" type="ORF">LY02_00882</name>
</gene>
<evidence type="ECO:0000313" key="4">
    <source>
        <dbReference type="Proteomes" id="UP000028531"/>
    </source>
</evidence>
<accession>A0A084JV25</accession>
<dbReference type="RefSeq" id="WP_036584094.1">
    <property type="nucleotide sequence ID" value="NZ_JPJI01000032.1"/>
</dbReference>
<dbReference type="EMBL" id="PVNA01000001">
    <property type="protein sequence ID" value="PRX15661.1"/>
    <property type="molecule type" value="Genomic_DNA"/>
</dbReference>
<dbReference type="Proteomes" id="UP000239997">
    <property type="component" value="Unassembled WGS sequence"/>
</dbReference>